<dbReference type="AlphaFoldDB" id="A0A1I5FXW7"/>
<protein>
    <submittedName>
        <fullName evidence="1">Uncharacterized protein</fullName>
    </submittedName>
</protein>
<accession>A0A1I5FXW7</accession>
<keyword evidence="2" id="KW-1185">Reference proteome</keyword>
<evidence type="ECO:0000313" key="2">
    <source>
        <dbReference type="Proteomes" id="UP000199036"/>
    </source>
</evidence>
<gene>
    <name evidence="1" type="ORF">SAMN05421741_1336</name>
</gene>
<dbReference type="Proteomes" id="UP000199036">
    <property type="component" value="Unassembled WGS sequence"/>
</dbReference>
<name>A0A1I5FXW7_9FLAO</name>
<reference evidence="2" key="1">
    <citation type="submission" date="2016-10" db="EMBL/GenBank/DDBJ databases">
        <authorList>
            <person name="Varghese N."/>
            <person name="Submissions S."/>
        </authorList>
    </citation>
    <scope>NUCLEOTIDE SEQUENCE [LARGE SCALE GENOMIC DNA]</scope>
    <source>
        <strain evidence="2">DS-12</strain>
    </source>
</reference>
<organism evidence="1 2">
    <name type="scientific">Paenimyroides ummariense</name>
    <dbReference type="NCBI Taxonomy" id="913024"/>
    <lineage>
        <taxon>Bacteria</taxon>
        <taxon>Pseudomonadati</taxon>
        <taxon>Bacteroidota</taxon>
        <taxon>Flavobacteriia</taxon>
        <taxon>Flavobacteriales</taxon>
        <taxon>Flavobacteriaceae</taxon>
        <taxon>Paenimyroides</taxon>
    </lineage>
</organism>
<proteinExistence type="predicted"/>
<dbReference type="OrthoDB" id="1465405at2"/>
<dbReference type="STRING" id="913024.SAMN05421741_1336"/>
<dbReference type="RefSeq" id="WP_091526073.1">
    <property type="nucleotide sequence ID" value="NZ_FOVI01000033.1"/>
</dbReference>
<sequence length="419" mass="50144">MNPLQYMNKIFCTLLFFSAGNKSYSQREIHPLEPMFTYDYALKYYGNIMAQTTYIANDWWWCIENFKAPIGVKEIKVFEDFPYYSLFRGHNLIKGNGKIIYTFNSTTGFLDESRKLDKRNRIVSRSNYKYSFGKTRTEIKVITNQYERDVYSDITYIYENKTDNLVKVIYNYTSSSGFVEYFYTSYKPHLQIINSIKVNNNQIESDNILSLAQDTINYIDIKNKRFFFNQDYSVLQGTNGILKRHNLKEEKFINFNSRIISSTPFLYSTTTLQRTSNKVTGTLSFGENFIFYDNVNSVLSHFPTERRGLMLFDENGQLIERHFYEFGYRSNDARLSDRGSDKDEGIDRWHFSSKDWDYRILLKENSKKWNLNYFGEREREQEFDENSAMIYRKTDSTHFLKKKNTIYYRDYAVLIYKYE</sequence>
<evidence type="ECO:0000313" key="1">
    <source>
        <dbReference type="EMBL" id="SFO28620.1"/>
    </source>
</evidence>
<dbReference type="EMBL" id="FOVI01000033">
    <property type="protein sequence ID" value="SFO28620.1"/>
    <property type="molecule type" value="Genomic_DNA"/>
</dbReference>